<dbReference type="Gene3D" id="2.60.40.150">
    <property type="entry name" value="C2 domain"/>
    <property type="match status" value="1"/>
</dbReference>
<dbReference type="Pfam" id="PF00168">
    <property type="entry name" value="C2"/>
    <property type="match status" value="1"/>
</dbReference>
<keyword evidence="1" id="KW-0479">Metal-binding</keyword>
<dbReference type="SMART" id="SM00239">
    <property type="entry name" value="C2"/>
    <property type="match status" value="1"/>
</dbReference>
<proteinExistence type="predicted"/>
<dbReference type="PROSITE" id="PS50004">
    <property type="entry name" value="C2"/>
    <property type="match status" value="1"/>
</dbReference>
<reference evidence="4" key="1">
    <citation type="submission" date="2021-11" db="EMBL/GenBank/DDBJ databases">
        <authorList>
            <person name="Islam A."/>
            <person name="Islam S."/>
            <person name="Flora M.S."/>
            <person name="Rahman M."/>
            <person name="Ziaur R.M."/>
            <person name="Epstein J.H."/>
            <person name="Hassan M."/>
            <person name="Klassen M."/>
            <person name="Woodard K."/>
            <person name="Webb A."/>
            <person name="Webby R.J."/>
            <person name="El Zowalaty M.E."/>
        </authorList>
    </citation>
    <scope>NUCLEOTIDE SEQUENCE</scope>
    <source>
        <strain evidence="4">Pbs3</strain>
    </source>
</reference>
<keyword evidence="2" id="KW-0106">Calcium</keyword>
<dbReference type="AlphaFoldDB" id="A0AAU9L0E3"/>
<sequence length="150" mass="16968">MGKEQKQFVMSIFLYKCENLMAADMDVVGGKSAPYVIFTLDGATKKSSCITNNLNPQWSPPEKFEFELNEWENKFLVVQVFDYDRLSKDDLLGSAVIPLALYAGNRHGGMYSYPLVLPDELGGLGAPKSDLFLQISLRTRDGNPVEYYYY</sequence>
<dbReference type="InterPro" id="IPR035892">
    <property type="entry name" value="C2_domain_sf"/>
</dbReference>
<dbReference type="SUPFAM" id="SSF49562">
    <property type="entry name" value="C2 domain (Calcium/lipid-binding domain, CaLB)"/>
    <property type="match status" value="1"/>
</dbReference>
<evidence type="ECO:0000313" key="4">
    <source>
        <dbReference type="EMBL" id="CAH0478230.1"/>
    </source>
</evidence>
<dbReference type="InterPro" id="IPR000008">
    <property type="entry name" value="C2_dom"/>
</dbReference>
<organism evidence="4 5">
    <name type="scientific">Peronospora belbahrii</name>
    <dbReference type="NCBI Taxonomy" id="622444"/>
    <lineage>
        <taxon>Eukaryota</taxon>
        <taxon>Sar</taxon>
        <taxon>Stramenopiles</taxon>
        <taxon>Oomycota</taxon>
        <taxon>Peronosporomycetes</taxon>
        <taxon>Peronosporales</taxon>
        <taxon>Peronosporaceae</taxon>
        <taxon>Peronospora</taxon>
    </lineage>
</organism>
<evidence type="ECO:0000313" key="5">
    <source>
        <dbReference type="Proteomes" id="UP001160483"/>
    </source>
</evidence>
<dbReference type="GO" id="GO:0046872">
    <property type="term" value="F:metal ion binding"/>
    <property type="evidence" value="ECO:0007669"/>
    <property type="project" value="UniProtKB-KW"/>
</dbReference>
<dbReference type="EMBL" id="CAKKTJ010000223">
    <property type="protein sequence ID" value="CAH0478230.1"/>
    <property type="molecule type" value="Genomic_DNA"/>
</dbReference>
<protein>
    <recommendedName>
        <fullName evidence="3">C2 domain-containing protein</fullName>
    </recommendedName>
</protein>
<evidence type="ECO:0000259" key="3">
    <source>
        <dbReference type="PROSITE" id="PS50004"/>
    </source>
</evidence>
<dbReference type="Proteomes" id="UP001160483">
    <property type="component" value="Unassembled WGS sequence"/>
</dbReference>
<dbReference type="CDD" id="cd00030">
    <property type="entry name" value="C2"/>
    <property type="match status" value="1"/>
</dbReference>
<dbReference type="PANTHER" id="PTHR45911">
    <property type="entry name" value="C2 DOMAIN-CONTAINING PROTEIN"/>
    <property type="match status" value="1"/>
</dbReference>
<accession>A0AAU9L0E3</accession>
<name>A0AAU9L0E3_9STRA</name>
<dbReference type="PANTHER" id="PTHR45911:SF7">
    <property type="entry name" value="C2 DOMAIN-CONTAINING PROTEIN"/>
    <property type="match status" value="1"/>
</dbReference>
<feature type="domain" description="C2" evidence="3">
    <location>
        <begin position="1"/>
        <end position="112"/>
    </location>
</feature>
<evidence type="ECO:0000256" key="1">
    <source>
        <dbReference type="ARBA" id="ARBA00022723"/>
    </source>
</evidence>
<gene>
    <name evidence="4" type="ORF">PBS003_LOCUS4933</name>
</gene>
<comment type="caution">
    <text evidence="4">The sequence shown here is derived from an EMBL/GenBank/DDBJ whole genome shotgun (WGS) entry which is preliminary data.</text>
</comment>
<evidence type="ECO:0000256" key="2">
    <source>
        <dbReference type="ARBA" id="ARBA00022837"/>
    </source>
</evidence>